<protein>
    <recommendedName>
        <fullName evidence="7">NACHT domain-containing protein</fullName>
    </recommendedName>
</protein>
<keyword evidence="6" id="KW-1185">Reference proteome</keyword>
<evidence type="ECO:0000313" key="5">
    <source>
        <dbReference type="EMBL" id="KAF4975580.1"/>
    </source>
</evidence>
<evidence type="ECO:0000256" key="2">
    <source>
        <dbReference type="SAM" id="MobiDB-lite"/>
    </source>
</evidence>
<proteinExistence type="predicted"/>
<feature type="domain" description="GPI inositol-deacylase winged helix" evidence="3">
    <location>
        <begin position="525"/>
        <end position="603"/>
    </location>
</feature>
<dbReference type="EMBL" id="JABEYC010000626">
    <property type="protein sequence ID" value="KAF4975580.1"/>
    <property type="molecule type" value="Genomic_DNA"/>
</dbReference>
<keyword evidence="1" id="KW-0677">Repeat</keyword>
<reference evidence="5" key="1">
    <citation type="journal article" date="2020" name="BMC Genomics">
        <title>Correction to: Identification and distribution of gene clusters required for synthesis of sphingolipid metabolism inhibitors in diverse species of the filamentous fungus Fusarium.</title>
        <authorList>
            <person name="Kim H.S."/>
            <person name="Lohmar J.M."/>
            <person name="Busman M."/>
            <person name="Brown D.W."/>
            <person name="Naumann T.A."/>
            <person name="Divon H.H."/>
            <person name="Lysoe E."/>
            <person name="Uhlig S."/>
            <person name="Proctor R.H."/>
        </authorList>
    </citation>
    <scope>NUCLEOTIDE SEQUENCE</scope>
    <source>
        <strain evidence="5">NRRL 22465</strain>
    </source>
</reference>
<organism evidence="5 6">
    <name type="scientific">Fusarium zealandicum</name>
    <dbReference type="NCBI Taxonomy" id="1053134"/>
    <lineage>
        <taxon>Eukaryota</taxon>
        <taxon>Fungi</taxon>
        <taxon>Dikarya</taxon>
        <taxon>Ascomycota</taxon>
        <taxon>Pezizomycotina</taxon>
        <taxon>Sordariomycetes</taxon>
        <taxon>Hypocreomycetidae</taxon>
        <taxon>Hypocreales</taxon>
        <taxon>Nectriaceae</taxon>
        <taxon>Fusarium</taxon>
        <taxon>Fusarium staphyleae species complex</taxon>
    </lineage>
</organism>
<dbReference type="SUPFAM" id="SSF48403">
    <property type="entry name" value="Ankyrin repeat"/>
    <property type="match status" value="1"/>
</dbReference>
<dbReference type="OrthoDB" id="7464126at2759"/>
<dbReference type="InterPro" id="IPR054471">
    <property type="entry name" value="GPIID_WHD"/>
</dbReference>
<dbReference type="Pfam" id="PF22939">
    <property type="entry name" value="WHD_GPIID"/>
    <property type="match status" value="1"/>
</dbReference>
<dbReference type="Proteomes" id="UP000635477">
    <property type="component" value="Unassembled WGS sequence"/>
</dbReference>
<evidence type="ECO:0000259" key="4">
    <source>
        <dbReference type="Pfam" id="PF24883"/>
    </source>
</evidence>
<feature type="region of interest" description="Disordered" evidence="2">
    <location>
        <begin position="744"/>
        <end position="770"/>
    </location>
</feature>
<name>A0A8H4UFC4_9HYPO</name>
<gene>
    <name evidence="5" type="ORF">FZEAL_7652</name>
</gene>
<comment type="caution">
    <text evidence="5">The sequence shown here is derived from an EMBL/GenBank/DDBJ whole genome shotgun (WGS) entry which is preliminary data.</text>
</comment>
<dbReference type="InterPro" id="IPR056884">
    <property type="entry name" value="NPHP3-like_N"/>
</dbReference>
<dbReference type="SUPFAM" id="SSF52540">
    <property type="entry name" value="P-loop containing nucleoside triphosphate hydrolases"/>
    <property type="match status" value="1"/>
</dbReference>
<dbReference type="Pfam" id="PF24883">
    <property type="entry name" value="NPHP3_N"/>
    <property type="match status" value="1"/>
</dbReference>
<evidence type="ECO:0000313" key="6">
    <source>
        <dbReference type="Proteomes" id="UP000635477"/>
    </source>
</evidence>
<feature type="domain" description="Nephrocystin 3-like N-terminal" evidence="4">
    <location>
        <begin position="254"/>
        <end position="400"/>
    </location>
</feature>
<evidence type="ECO:0000256" key="1">
    <source>
        <dbReference type="ARBA" id="ARBA00022737"/>
    </source>
</evidence>
<reference evidence="5" key="2">
    <citation type="submission" date="2020-05" db="EMBL/GenBank/DDBJ databases">
        <authorList>
            <person name="Kim H.-S."/>
            <person name="Proctor R.H."/>
            <person name="Brown D.W."/>
        </authorList>
    </citation>
    <scope>NUCLEOTIDE SEQUENCE</scope>
    <source>
        <strain evidence="5">NRRL 22465</strain>
    </source>
</reference>
<evidence type="ECO:0000259" key="3">
    <source>
        <dbReference type="Pfam" id="PF22939"/>
    </source>
</evidence>
<dbReference type="Gene3D" id="3.40.50.300">
    <property type="entry name" value="P-loop containing nucleotide triphosphate hydrolases"/>
    <property type="match status" value="1"/>
</dbReference>
<dbReference type="PANTHER" id="PTHR10039">
    <property type="entry name" value="AMELOGENIN"/>
    <property type="match status" value="1"/>
</dbReference>
<dbReference type="Gene3D" id="1.25.40.20">
    <property type="entry name" value="Ankyrin repeat-containing domain"/>
    <property type="match status" value="2"/>
</dbReference>
<accession>A0A8H4UFC4</accession>
<dbReference type="PANTHER" id="PTHR10039:SF10">
    <property type="entry name" value="NACHT DOMAIN-CONTAINING PROTEIN"/>
    <property type="match status" value="1"/>
</dbReference>
<sequence>MSLALSNSARLRPDIRLAQAVSEFEASLTTQQKASFRIERSLALDRPPEQRDVMQFTAAVDRCVSASQNGPRVRCVGPRLTNVLETIQRYVGLVVNHSAYLEKLSLLFMNAGRSAPRYQQMALLYPRSKILQGNMCEYLIVIVQVCHRLLRFSQKSYVAQLAASLSDADIKQYQTDLERWAASIKEEVNFLMSQKIEEEARENTRFRLMTTKFSETTSHRIKVKKRLQTLDACSVFDHQTPWKQARKIGNTRLFAETSQYNEWRDGEGSTTLICTGKLGSGKSVLLANIVDDLNLYAEKGKSPVAYFFCRHDIPESLRPRTIIGSLVRQLLATTSTLVSLPDGALDGRVNHEMDLDDLLDYFRRAFEPRSQCYFVLDGLDECAESDRKTLLVHCRSLQQHLRLILCVSFRLEADNRLQLSLGQFALPVVFSIPEDNPEIVAFIHAEVQSHIAESTLNIGDLDIIQEIQDALLQGAQGMFLWVALQISSLCAERTDERIRNALKDLPQDLSETFSRILNRAAPHDRVYQRQILELVATAYRPLAAEELREALSVVPGNTDWNPAKLVNDINSTLACCGSLLTVDEEEGTIRLVHHSVKQYLIGEFHDGAVTSFELEDANRLMGRIILTYLNYNVFETQLSTTVMPEVQVGTAPRKVIESIGGSSTTRSVALMFLKPWTRSDSRVNPSHDMGQFLASQRGAFRNRGTVEAHAFILYAKTYWPFHTTSISPSDVFSYKALLRLLDQASSDPSSPPPWDREDLDSPRYPASVEDPEPFSLETRLTITVSPVLYWALKNSHLPLLRDQMRTKSAIKTVAGIYLAIKKLLFSPDPPNWHPDMCTQLLPFAALHSSTHMVRFLLDRGASVSSRSHCVISTAISRGSLTVLRLLLASLDDSDEIKSYLNSLEIDPVLEASRRKNAELVSFLVSQGAAVDRPHSISPLYYILVPKDKSPAFLGAAEVLVDAGAKLRCPNEKGIVHDILLDMVLSSHFCDLVRPIMRSLTKDDLDQLLYSCCCKFYDLFTLDKKQSQACLDLASLALELGANPEARGNTVTDERNCLTAVCHDPHPERNPLLKLLLESGASPLMKNDARHRNNLEYCLLSKQSALIGIFELYGLKRGQVLQSIKDLGLLHRRIEENDHDEIKFLCSFGDAYLNTPDPRRLPMMQTALLTAIACKGPKADPAVLVLDIVSRGANLDYKRTGYPSPLEAVIDRVTYGEDSSCFHEHSASFLRVARSLVAFGAHFEEDLLMRVLKLSMAPFLQNQPVELDSNPIPVPPLMPSEVGQVAHKRRKTFLEDGSDSPDDVIRSSHKVTVEGVSDTTRRKNLHQSNPEDSVLSLLEQLLREMVARKPPSTALQKELIYMLGECIPAKLDELTDTLHGTGPVTTIPNSHLFIGHTITILSLFLNLPPPVLPSNPLEQPTSRKDSFARNGLGDLEDPILEFLSLHILPLGEQPRGDIGILGHSVLKYGRPIHDALVKCSSSMSHIDWATFIESSIDIAVSEGDTESVLAGWRLQTRSGIAPDLEKVEQAEQMWQRLNALPEEGIYYELEATTPYASRVELGTVLYDGPDFDNKIFDMIPTKEPLELPIIQPLVHPSDANVGNEHATYNTVEAFHKRAAAMEKMRKRKSRWWLPEF</sequence>
<dbReference type="InterPro" id="IPR027417">
    <property type="entry name" value="P-loop_NTPase"/>
</dbReference>
<dbReference type="InterPro" id="IPR036770">
    <property type="entry name" value="Ankyrin_rpt-contain_sf"/>
</dbReference>
<evidence type="ECO:0008006" key="7">
    <source>
        <dbReference type="Google" id="ProtNLM"/>
    </source>
</evidence>